<keyword evidence="6" id="KW-0229">DNA integration</keyword>
<dbReference type="Proteomes" id="UP000036403">
    <property type="component" value="Unassembled WGS sequence"/>
</dbReference>
<accession>A0A0J7K8Q1</accession>
<keyword evidence="3" id="KW-0255">Endonuclease</keyword>
<name>A0A0J7K8Q1_LASNI</name>
<keyword evidence="8" id="KW-0808">Transferase</keyword>
<dbReference type="GO" id="GO:0015074">
    <property type="term" value="P:DNA integration"/>
    <property type="evidence" value="ECO:0007669"/>
    <property type="project" value="UniProtKB-KW"/>
</dbReference>
<evidence type="ECO:0000256" key="3">
    <source>
        <dbReference type="ARBA" id="ARBA00022759"/>
    </source>
</evidence>
<evidence type="ECO:0000256" key="4">
    <source>
        <dbReference type="ARBA" id="ARBA00022801"/>
    </source>
</evidence>
<dbReference type="AlphaFoldDB" id="A0A0J7K8Q1"/>
<organism evidence="12 13">
    <name type="scientific">Lasius niger</name>
    <name type="common">Black garden ant</name>
    <dbReference type="NCBI Taxonomy" id="67767"/>
    <lineage>
        <taxon>Eukaryota</taxon>
        <taxon>Metazoa</taxon>
        <taxon>Ecdysozoa</taxon>
        <taxon>Arthropoda</taxon>
        <taxon>Hexapoda</taxon>
        <taxon>Insecta</taxon>
        <taxon>Pterygota</taxon>
        <taxon>Neoptera</taxon>
        <taxon>Endopterygota</taxon>
        <taxon>Hymenoptera</taxon>
        <taxon>Apocrita</taxon>
        <taxon>Aculeata</taxon>
        <taxon>Formicoidea</taxon>
        <taxon>Formicidae</taxon>
        <taxon>Formicinae</taxon>
        <taxon>Lasius</taxon>
        <taxon>Lasius</taxon>
    </lineage>
</organism>
<dbReference type="GO" id="GO:0006310">
    <property type="term" value="P:DNA recombination"/>
    <property type="evidence" value="ECO:0007669"/>
    <property type="project" value="UniProtKB-KW"/>
</dbReference>
<keyword evidence="1" id="KW-0540">Nuclease</keyword>
<dbReference type="InterPro" id="IPR036397">
    <property type="entry name" value="RNaseH_sf"/>
</dbReference>
<keyword evidence="2" id="KW-0479">Metal-binding</keyword>
<evidence type="ECO:0000256" key="9">
    <source>
        <dbReference type="ARBA" id="ARBA00023172"/>
    </source>
</evidence>
<dbReference type="Pfam" id="PF25597">
    <property type="entry name" value="SH3_retrovirus"/>
    <property type="match status" value="1"/>
</dbReference>
<feature type="region of interest" description="Disordered" evidence="10">
    <location>
        <begin position="223"/>
        <end position="291"/>
    </location>
</feature>
<dbReference type="PANTHER" id="PTHR42648:SF11">
    <property type="entry name" value="TRANSPOSON TY4-P GAG-POL POLYPROTEIN"/>
    <property type="match status" value="1"/>
</dbReference>
<dbReference type="GO" id="GO:0004519">
    <property type="term" value="F:endonuclease activity"/>
    <property type="evidence" value="ECO:0007669"/>
    <property type="project" value="UniProtKB-KW"/>
</dbReference>
<evidence type="ECO:0000256" key="6">
    <source>
        <dbReference type="ARBA" id="ARBA00022908"/>
    </source>
</evidence>
<evidence type="ECO:0000313" key="13">
    <source>
        <dbReference type="Proteomes" id="UP000036403"/>
    </source>
</evidence>
<evidence type="ECO:0000256" key="2">
    <source>
        <dbReference type="ARBA" id="ARBA00022723"/>
    </source>
</evidence>
<protein>
    <submittedName>
        <fullName evidence="12">Retrovirus-related pol polyprotein from transposon tnt 1-94</fullName>
    </submittedName>
</protein>
<feature type="domain" description="Retroviral polymerase SH3-like" evidence="11">
    <location>
        <begin position="167"/>
        <end position="228"/>
    </location>
</feature>
<keyword evidence="8" id="KW-0548">Nucleotidyltransferase</keyword>
<keyword evidence="9" id="KW-0233">DNA recombination</keyword>
<dbReference type="Gene3D" id="3.30.420.10">
    <property type="entry name" value="Ribonuclease H-like superfamily/Ribonuclease H"/>
    <property type="match status" value="1"/>
</dbReference>
<proteinExistence type="predicted"/>
<dbReference type="EMBL" id="LBMM01011897">
    <property type="protein sequence ID" value="KMQ86566.1"/>
    <property type="molecule type" value="Genomic_DNA"/>
</dbReference>
<comment type="caution">
    <text evidence="12">The sequence shown here is derived from an EMBL/GenBank/DDBJ whole genome shotgun (WGS) entry which is preliminary data.</text>
</comment>
<dbReference type="STRING" id="67767.A0A0J7K8Q1"/>
<evidence type="ECO:0000256" key="5">
    <source>
        <dbReference type="ARBA" id="ARBA00022842"/>
    </source>
</evidence>
<dbReference type="GO" id="GO:0016787">
    <property type="term" value="F:hydrolase activity"/>
    <property type="evidence" value="ECO:0007669"/>
    <property type="project" value="UniProtKB-KW"/>
</dbReference>
<evidence type="ECO:0000256" key="10">
    <source>
        <dbReference type="SAM" id="MobiDB-lite"/>
    </source>
</evidence>
<dbReference type="SUPFAM" id="SSF53098">
    <property type="entry name" value="Ribonuclease H-like"/>
    <property type="match status" value="1"/>
</dbReference>
<dbReference type="PANTHER" id="PTHR42648">
    <property type="entry name" value="TRANSPOSASE, PUTATIVE-RELATED"/>
    <property type="match status" value="1"/>
</dbReference>
<feature type="compositionally biased region" description="Low complexity" evidence="10">
    <location>
        <begin position="248"/>
        <end position="260"/>
    </location>
</feature>
<feature type="compositionally biased region" description="Basic and acidic residues" evidence="10">
    <location>
        <begin position="229"/>
        <end position="243"/>
    </location>
</feature>
<dbReference type="GO" id="GO:0003676">
    <property type="term" value="F:nucleic acid binding"/>
    <property type="evidence" value="ECO:0007669"/>
    <property type="project" value="InterPro"/>
</dbReference>
<dbReference type="PaxDb" id="67767-A0A0J7K8Q1"/>
<dbReference type="GO" id="GO:0003887">
    <property type="term" value="F:DNA-directed DNA polymerase activity"/>
    <property type="evidence" value="ECO:0007669"/>
    <property type="project" value="UniProtKB-KW"/>
</dbReference>
<evidence type="ECO:0000313" key="12">
    <source>
        <dbReference type="EMBL" id="KMQ86566.1"/>
    </source>
</evidence>
<dbReference type="InterPro" id="IPR057670">
    <property type="entry name" value="SH3_retrovirus"/>
</dbReference>
<dbReference type="OrthoDB" id="7555373at2759"/>
<reference evidence="12 13" key="1">
    <citation type="submission" date="2015-04" db="EMBL/GenBank/DDBJ databases">
        <title>Lasius niger genome sequencing.</title>
        <authorList>
            <person name="Konorov E.A."/>
            <person name="Nikitin M.A."/>
            <person name="Kirill M.V."/>
            <person name="Chang P."/>
        </authorList>
    </citation>
    <scope>NUCLEOTIDE SEQUENCE [LARGE SCALE GENOMIC DNA]</scope>
    <source>
        <tissue evidence="12">Whole</tissue>
    </source>
</reference>
<dbReference type="InterPro" id="IPR012337">
    <property type="entry name" value="RNaseH-like_sf"/>
</dbReference>
<dbReference type="GO" id="GO:0046872">
    <property type="term" value="F:metal ion binding"/>
    <property type="evidence" value="ECO:0007669"/>
    <property type="project" value="UniProtKB-KW"/>
</dbReference>
<evidence type="ECO:0000256" key="7">
    <source>
        <dbReference type="ARBA" id="ARBA00022918"/>
    </source>
</evidence>
<keyword evidence="8" id="KW-0239">DNA-directed DNA polymerase</keyword>
<keyword evidence="7" id="KW-0695">RNA-directed DNA polymerase</keyword>
<dbReference type="GO" id="GO:0003964">
    <property type="term" value="F:RNA-directed DNA polymerase activity"/>
    <property type="evidence" value="ECO:0007669"/>
    <property type="project" value="UniProtKB-KW"/>
</dbReference>
<evidence type="ECO:0000259" key="11">
    <source>
        <dbReference type="Pfam" id="PF25597"/>
    </source>
</evidence>
<keyword evidence="13" id="KW-1185">Reference proteome</keyword>
<keyword evidence="4" id="KW-0378">Hydrolase</keyword>
<dbReference type="InterPro" id="IPR039537">
    <property type="entry name" value="Retrotran_Ty1/copia-like"/>
</dbReference>
<keyword evidence="5" id="KW-0460">Magnesium</keyword>
<gene>
    <name evidence="12" type="ORF">RF55_14416</name>
</gene>
<evidence type="ECO:0000256" key="1">
    <source>
        <dbReference type="ARBA" id="ARBA00022722"/>
    </source>
</evidence>
<evidence type="ECO:0000256" key="8">
    <source>
        <dbReference type="ARBA" id="ARBA00022932"/>
    </source>
</evidence>
<feature type="compositionally biased region" description="Acidic residues" evidence="10">
    <location>
        <begin position="268"/>
        <end position="291"/>
    </location>
</feature>
<sequence length="291" mass="34061">MQFKILIPEADKMEASLAIKGSLQSWHERLVHQNTLYVKQYLKAQGIQDDYSHYRTVYFLRSKDETVKRIKDFIVMTSNHVGRNIKTLRTDNGLEMVLLKGRIALVEAMRTMIHAKNLPLRLWAESINTAAYVINRTRTSPQRPKTPYELWFGQRAKLGKLFPFGTTAYAHIPKEKRRKLDKKAEKGHFVGYNEDVKGFRIWFSETDKVDTKRDVIFKENDHSPAFSTENKKDDDLQTFRFLEEPAIQPQNYQPQEPEPQIFEKSEESIDEEESDGDDDWDSANDPFDPED</sequence>